<keyword evidence="2" id="KW-1185">Reference proteome</keyword>
<dbReference type="SUPFAM" id="SSF53756">
    <property type="entry name" value="UDP-Glycosyltransferase/glycogen phosphorylase"/>
    <property type="match status" value="1"/>
</dbReference>
<dbReference type="RefSeq" id="WP_170183334.1">
    <property type="nucleotide sequence ID" value="NZ_JBHTGS010000001.1"/>
</dbReference>
<proteinExistence type="predicted"/>
<dbReference type="Proteomes" id="UP000317043">
    <property type="component" value="Unassembled WGS sequence"/>
</dbReference>
<comment type="caution">
    <text evidence="1">The sequence shown here is derived from an EMBL/GenBank/DDBJ whole genome shotgun (WGS) entry which is preliminary data.</text>
</comment>
<reference evidence="1 2" key="1">
    <citation type="submission" date="2019-06" db="EMBL/GenBank/DDBJ databases">
        <title>Sequencing the genomes of 1000 actinobacteria strains.</title>
        <authorList>
            <person name="Klenk H.-P."/>
        </authorList>
    </citation>
    <scope>NUCLEOTIDE SEQUENCE [LARGE SCALE GENOMIC DNA]</scope>
    <source>
        <strain evidence="1 2">DSM 45928</strain>
    </source>
</reference>
<dbReference type="AlphaFoldDB" id="A0A543AZ89"/>
<gene>
    <name evidence="1" type="ORF">FB566_3469</name>
</gene>
<sequence length="380" mass="40438">MTVGPQPVLLASVCDFGWGSVGKLRLILDELSGVDVVLDRDSSVTEVATGLLSDRHRLDHREPAEASVALVINDPSAADRLSHNGLPVIYVDSLPYLWATEDETPGPVTVYCAQRWPGHESPRGGPLADRRDVEWINPIMPRARGRRGGNGAVVNVGGLHSHLVDSAADGYLRLAVLPMVDLLIARGHRVAAVCGNLPKWACRDLAELLPEGTAIGSQTPYEFESTLRGADLLVTSPGSTTILQAAGLGLPTMLLPPQNLSQILNAEIFAEDGPGVVHWPDTVLDRATVETLRPRGEEAVLHHVYSAIDRAAESPEARADTATRLAAGLHDLPAEGVLGAALVDGLGTDGARQIARRVRQALLAPHHVPARTDRATGSPR</sequence>
<evidence type="ECO:0000313" key="1">
    <source>
        <dbReference type="EMBL" id="TQL77895.1"/>
    </source>
</evidence>
<dbReference type="Gene3D" id="3.40.50.2000">
    <property type="entry name" value="Glycogen Phosphorylase B"/>
    <property type="match status" value="1"/>
</dbReference>
<evidence type="ECO:0000313" key="2">
    <source>
        <dbReference type="Proteomes" id="UP000317043"/>
    </source>
</evidence>
<protein>
    <submittedName>
        <fullName evidence="1">Hydroxymethylcytosylglucuronate/cytosylglucurona te synthase</fullName>
    </submittedName>
</protein>
<organism evidence="1 2">
    <name type="scientific">Stackebrandtia endophytica</name>
    <dbReference type="NCBI Taxonomy" id="1496996"/>
    <lineage>
        <taxon>Bacteria</taxon>
        <taxon>Bacillati</taxon>
        <taxon>Actinomycetota</taxon>
        <taxon>Actinomycetes</taxon>
        <taxon>Glycomycetales</taxon>
        <taxon>Glycomycetaceae</taxon>
        <taxon>Stackebrandtia</taxon>
    </lineage>
</organism>
<dbReference type="InParanoid" id="A0A543AZ89"/>
<accession>A0A543AZ89</accession>
<name>A0A543AZ89_9ACTN</name>
<dbReference type="EMBL" id="VFOW01000001">
    <property type="protein sequence ID" value="TQL77895.1"/>
    <property type="molecule type" value="Genomic_DNA"/>
</dbReference>